<dbReference type="GO" id="GO:0016020">
    <property type="term" value="C:membrane"/>
    <property type="evidence" value="ECO:0007669"/>
    <property type="project" value="UniProtKB-SubCell"/>
</dbReference>
<evidence type="ECO:0000313" key="8">
    <source>
        <dbReference type="Proteomes" id="UP000019384"/>
    </source>
</evidence>
<evidence type="ECO:0000256" key="4">
    <source>
        <dbReference type="ARBA" id="ARBA00022989"/>
    </source>
</evidence>
<dbReference type="RefSeq" id="XP_022457995.1">
    <property type="nucleotide sequence ID" value="XM_022604189.1"/>
</dbReference>
<evidence type="ECO:0008006" key="9">
    <source>
        <dbReference type="Google" id="ProtNLM"/>
    </source>
</evidence>
<keyword evidence="4 6" id="KW-1133">Transmembrane helix</keyword>
<feature type="transmembrane region" description="Helical" evidence="6">
    <location>
        <begin position="126"/>
        <end position="146"/>
    </location>
</feature>
<reference evidence="7" key="2">
    <citation type="submission" date="2014-02" db="EMBL/GenBank/DDBJ databases">
        <title>Complete DNA sequence of /Kuraishia capsulata/ illustrates novel genomic features among budding yeasts (/Saccharomycotina/).</title>
        <authorList>
            <person name="Morales L."/>
            <person name="Noel B."/>
            <person name="Porcel B."/>
            <person name="Marcet-Houben M."/>
            <person name="Hullo M-F."/>
            <person name="Sacerdot C."/>
            <person name="Tekaia F."/>
            <person name="Leh-Louis V."/>
            <person name="Despons L."/>
            <person name="Khanna V."/>
            <person name="Aury J-M."/>
            <person name="Barbe V."/>
            <person name="Couloux A."/>
            <person name="Labadie K."/>
            <person name="Pelletier E."/>
            <person name="Souciet J-L."/>
            <person name="Boekhout T."/>
            <person name="Gabaldon T."/>
            <person name="Wincker P."/>
            <person name="Dujon B."/>
        </authorList>
    </citation>
    <scope>NUCLEOTIDE SEQUENCE</scope>
    <source>
        <strain evidence="7">CBS 1993</strain>
    </source>
</reference>
<dbReference type="InterPro" id="IPR007568">
    <property type="entry name" value="RTA1"/>
</dbReference>
<feature type="transmembrane region" description="Helical" evidence="6">
    <location>
        <begin position="250"/>
        <end position="269"/>
    </location>
</feature>
<sequence length="305" mass="34529">MKNKSWREFYYSPTTSATIAFAVLFGVCLGVQTLRIVQIWRSQFPSRMPRRSASLMMVPFAIGTACEMAGYIGRCFAIKNQTHLGAYIEQMLMLIIAPPFLAASIYMIFGRLVVQLGANELCPVPRKYLTTIFVSGDIASIVVQGIGGGMMSGTDLDRVRVGQKVVVVGLFIQIVFFLLFVYAETRLFFRLRSTPTNVAFKTRHYPGRFHNWHATLISMFAVSMLILVRSVYRVVEFIQGFSGYISSHEWYLFVFDSSLMFLVVITMMYQDVAIVLLRTAEPAEVSEPGEEYKRSEVIGETFEVL</sequence>
<feature type="transmembrane region" description="Helical" evidence="6">
    <location>
        <begin position="52"/>
        <end position="72"/>
    </location>
</feature>
<dbReference type="Proteomes" id="UP000019384">
    <property type="component" value="Unassembled WGS sequence"/>
</dbReference>
<dbReference type="AlphaFoldDB" id="W6MUY3"/>
<evidence type="ECO:0000256" key="6">
    <source>
        <dbReference type="SAM" id="Phobius"/>
    </source>
</evidence>
<dbReference type="EMBL" id="HG793126">
    <property type="protein sequence ID" value="CDK25985.1"/>
    <property type="molecule type" value="Genomic_DNA"/>
</dbReference>
<evidence type="ECO:0000256" key="5">
    <source>
        <dbReference type="ARBA" id="ARBA00023136"/>
    </source>
</evidence>
<feature type="transmembrane region" description="Helical" evidence="6">
    <location>
        <begin position="166"/>
        <end position="189"/>
    </location>
</feature>
<dbReference type="PANTHER" id="PTHR31465:SF1">
    <property type="entry name" value="PROTEIN RTA1-RELATED"/>
    <property type="match status" value="1"/>
</dbReference>
<accession>W6MUY3</accession>
<keyword evidence="8" id="KW-1185">Reference proteome</keyword>
<gene>
    <name evidence="7" type="ORF">KUCA_T00001956001</name>
</gene>
<dbReference type="OrthoDB" id="3358017at2759"/>
<organism evidence="7 8">
    <name type="scientific">Kuraishia capsulata CBS 1993</name>
    <dbReference type="NCBI Taxonomy" id="1382522"/>
    <lineage>
        <taxon>Eukaryota</taxon>
        <taxon>Fungi</taxon>
        <taxon>Dikarya</taxon>
        <taxon>Ascomycota</taxon>
        <taxon>Saccharomycotina</taxon>
        <taxon>Pichiomycetes</taxon>
        <taxon>Pichiales</taxon>
        <taxon>Pichiaceae</taxon>
        <taxon>Kuraishia</taxon>
    </lineage>
</organism>
<dbReference type="GeneID" id="34519383"/>
<comment type="subcellular location">
    <subcellularLocation>
        <location evidence="1">Membrane</location>
        <topology evidence="1">Multi-pass membrane protein</topology>
    </subcellularLocation>
</comment>
<feature type="transmembrane region" description="Helical" evidence="6">
    <location>
        <begin position="92"/>
        <end position="114"/>
    </location>
</feature>
<dbReference type="PANTHER" id="PTHR31465">
    <property type="entry name" value="PROTEIN RTA1-RELATED"/>
    <property type="match status" value="1"/>
</dbReference>
<evidence type="ECO:0000256" key="1">
    <source>
        <dbReference type="ARBA" id="ARBA00004141"/>
    </source>
</evidence>
<feature type="transmembrane region" description="Helical" evidence="6">
    <location>
        <begin position="210"/>
        <end position="230"/>
    </location>
</feature>
<feature type="transmembrane region" description="Helical" evidence="6">
    <location>
        <begin position="20"/>
        <end position="40"/>
    </location>
</feature>
<comment type="similarity">
    <text evidence="2">Belongs to the lipid-translocating exporter (LTE) (TC 9.A.26.1) family.</text>
</comment>
<evidence type="ECO:0000256" key="3">
    <source>
        <dbReference type="ARBA" id="ARBA00022692"/>
    </source>
</evidence>
<evidence type="ECO:0000313" key="7">
    <source>
        <dbReference type="EMBL" id="CDK25985.1"/>
    </source>
</evidence>
<keyword evidence="3 6" id="KW-0812">Transmembrane</keyword>
<reference evidence="7" key="1">
    <citation type="submission" date="2013-12" db="EMBL/GenBank/DDBJ databases">
        <authorList>
            <person name="Genoscope - CEA"/>
        </authorList>
    </citation>
    <scope>NUCLEOTIDE SEQUENCE</scope>
    <source>
        <strain evidence="7">CBS 1993</strain>
    </source>
</reference>
<proteinExistence type="inferred from homology"/>
<evidence type="ECO:0000256" key="2">
    <source>
        <dbReference type="ARBA" id="ARBA00009969"/>
    </source>
</evidence>
<name>W6MUY3_9ASCO</name>
<dbReference type="Pfam" id="PF04479">
    <property type="entry name" value="RTA1"/>
    <property type="match status" value="1"/>
</dbReference>
<keyword evidence="5 6" id="KW-0472">Membrane</keyword>
<dbReference type="STRING" id="1382522.W6MUY3"/>
<dbReference type="HOGENOM" id="CLU_033465_3_1_1"/>
<protein>
    <recommendedName>
        <fullName evidence="9">Protein RTA1</fullName>
    </recommendedName>
</protein>